<protein>
    <submittedName>
        <fullName evidence="2">Uncharacterized protein</fullName>
    </submittedName>
</protein>
<dbReference type="GeneID" id="73379585"/>
<dbReference type="AlphaFoldDB" id="A0AAI9SYP4"/>
<proteinExistence type="predicted"/>
<dbReference type="EMBL" id="JAHUZD010000057">
    <property type="protein sequence ID" value="KAI3405224.2"/>
    <property type="molecule type" value="Genomic_DNA"/>
</dbReference>
<dbReference type="RefSeq" id="XP_049180969.1">
    <property type="nucleotide sequence ID" value="XM_049323146.1"/>
</dbReference>
<feature type="compositionally biased region" description="Polar residues" evidence="1">
    <location>
        <begin position="38"/>
        <end position="60"/>
    </location>
</feature>
<reference evidence="2" key="1">
    <citation type="journal article" date="2022" name="DNA Res.">
        <title>Genome analysis of five recently described species of the CUG-Ser clade uncovers Candida theae as a new hybrid lineage with pathogenic potential in the Candida parapsilosis species complex.</title>
        <authorList>
            <person name="Mixao V."/>
            <person name="Del Olmo V."/>
            <person name="Hegedusova E."/>
            <person name="Saus E."/>
            <person name="Pryszcz L."/>
            <person name="Cillingova A."/>
            <person name="Nosek J."/>
            <person name="Gabaldon T."/>
        </authorList>
    </citation>
    <scope>NUCLEOTIDE SEQUENCE</scope>
    <source>
        <strain evidence="2">CBS 10844</strain>
    </source>
</reference>
<accession>A0AAI9SYP4</accession>
<dbReference type="Pfam" id="PF17242">
    <property type="entry name" value="DUF5315"/>
    <property type="match status" value="1"/>
</dbReference>
<feature type="compositionally biased region" description="Polar residues" evidence="1">
    <location>
        <begin position="1"/>
        <end position="16"/>
    </location>
</feature>
<name>A0AAI9SYP4_9ASCO</name>
<dbReference type="Proteomes" id="UP001202479">
    <property type="component" value="Unassembled WGS sequence"/>
</dbReference>
<feature type="region of interest" description="Disordered" evidence="1">
    <location>
        <begin position="1"/>
        <end position="60"/>
    </location>
</feature>
<keyword evidence="3" id="KW-1185">Reference proteome</keyword>
<sequence>MANSLNPTKSNSSNRLTVPPRHSYSTSVSSSSNVSPSQFIHTTNGLRNKQGSSSMRLSRTNTETTDAYVANQDNQSIQTIDKIPSAKPSVTYQDRLWTQIDVLDDVKKMAQEVRSRGSFFDDKFRKEMSKLKQSQEKLIQTMSQQGFDDMNISEVQNQQLYQLNTNSLQTPTTAMTRTTTNIITEDDNSHNNTGAEGEEEDKAKLVEMAKKQMDQEKITKFFANDEFKFENLKVYDKTTFDEINGYVQQVKQDLMELGKAIKEFDDSTKNIW</sequence>
<evidence type="ECO:0000313" key="3">
    <source>
        <dbReference type="Proteomes" id="UP001202479"/>
    </source>
</evidence>
<comment type="caution">
    <text evidence="2">The sequence shown here is derived from an EMBL/GenBank/DDBJ whole genome shotgun (WGS) entry which is preliminary data.</text>
</comment>
<evidence type="ECO:0000256" key="1">
    <source>
        <dbReference type="SAM" id="MobiDB-lite"/>
    </source>
</evidence>
<evidence type="ECO:0000313" key="2">
    <source>
        <dbReference type="EMBL" id="KAI3405224.2"/>
    </source>
</evidence>
<organism evidence="2 3">
    <name type="scientific">Candida oxycetoniae</name>
    <dbReference type="NCBI Taxonomy" id="497107"/>
    <lineage>
        <taxon>Eukaryota</taxon>
        <taxon>Fungi</taxon>
        <taxon>Dikarya</taxon>
        <taxon>Ascomycota</taxon>
        <taxon>Saccharomycotina</taxon>
        <taxon>Pichiomycetes</taxon>
        <taxon>Debaryomycetaceae</taxon>
        <taxon>Candida/Lodderomyces clade</taxon>
        <taxon>Candida</taxon>
    </lineage>
</organism>
<feature type="compositionally biased region" description="Low complexity" evidence="1">
    <location>
        <begin position="23"/>
        <end position="37"/>
    </location>
</feature>
<gene>
    <name evidence="2" type="ORF">KGF56_001968</name>
</gene>